<comment type="caution">
    <text evidence="1">The sequence shown here is derived from an EMBL/GenBank/DDBJ whole genome shotgun (WGS) entry which is preliminary data.</text>
</comment>
<accession>A0ACC1S728</accession>
<evidence type="ECO:0000313" key="1">
    <source>
        <dbReference type="EMBL" id="KAJ3533477.1"/>
    </source>
</evidence>
<dbReference type="Proteomes" id="UP001148629">
    <property type="component" value="Unassembled WGS sequence"/>
</dbReference>
<name>A0ACC1S728_9HYPO</name>
<evidence type="ECO:0000313" key="2">
    <source>
        <dbReference type="Proteomes" id="UP001148629"/>
    </source>
</evidence>
<reference evidence="1" key="1">
    <citation type="submission" date="2022-08" db="EMBL/GenBank/DDBJ databases">
        <title>Genome Sequence of Fusarium decemcellulare.</title>
        <authorList>
            <person name="Buettner E."/>
        </authorList>
    </citation>
    <scope>NUCLEOTIDE SEQUENCE</scope>
    <source>
        <strain evidence="1">Babe19</strain>
    </source>
</reference>
<protein>
    <submittedName>
        <fullName evidence="1">Uncharacterized protein</fullName>
    </submittedName>
</protein>
<sequence length="508" mass="56845">MHTIVVLVLAAAVLHVLLSTLLSIVRSYSRSKLGSDRGCKPGRSDQSWDLLGLGKIFGVLRAILSGRCIEYLETTWEEYGDTYTSSMLGQHVVFTRDAANMRQLLVTRWADYDAAKNLRTRIFRDLAPRAIFALDGHPWKEARNMWRALVSAKNNLFDIDAQEIHFQRLSCRILAEEIVDIQSLAMKFMNDVMTEVNFGKAIGCLDPDQSPENKKLGEHMTFVNGQLGRDGFLGPAAVFFSKKKQMEAVAHVHQFVNQKAALKLQELSEGVPTPEKPCILDNVVDHTTDPLQLRDALMTLVLGANESTGSLIATVVWVISRDDQLMSKLRQEILDTIGYNPPTMQELKGFTAVNQVILEVLRMYPPVPFNARLANKDTWLPSGGGPDGTDPLLVKKGHCVLFSVFGSHRNPQIFGDDATTFRPERWGSLKVDTPGYLPFLIGPRMCLGQQFAMSVTTYLTVRLLQIFERIESRGATDFKGSVGVAMTHRDGIKVAFTPDPQNLQWRRL</sequence>
<gene>
    <name evidence="1" type="ORF">NM208_g7970</name>
</gene>
<proteinExistence type="predicted"/>
<keyword evidence="2" id="KW-1185">Reference proteome</keyword>
<dbReference type="EMBL" id="JANRMS010000865">
    <property type="protein sequence ID" value="KAJ3533477.1"/>
    <property type="molecule type" value="Genomic_DNA"/>
</dbReference>
<organism evidence="1 2">
    <name type="scientific">Fusarium decemcellulare</name>
    <dbReference type="NCBI Taxonomy" id="57161"/>
    <lineage>
        <taxon>Eukaryota</taxon>
        <taxon>Fungi</taxon>
        <taxon>Dikarya</taxon>
        <taxon>Ascomycota</taxon>
        <taxon>Pezizomycotina</taxon>
        <taxon>Sordariomycetes</taxon>
        <taxon>Hypocreomycetidae</taxon>
        <taxon>Hypocreales</taxon>
        <taxon>Nectriaceae</taxon>
        <taxon>Fusarium</taxon>
        <taxon>Fusarium decemcellulare species complex</taxon>
    </lineage>
</organism>